<dbReference type="InterPro" id="IPR011657">
    <property type="entry name" value="CNT_C_dom"/>
</dbReference>
<evidence type="ECO:0000256" key="1">
    <source>
        <dbReference type="ARBA" id="ARBA00004651"/>
    </source>
</evidence>
<evidence type="ECO:0000256" key="4">
    <source>
        <dbReference type="ARBA" id="ARBA00022692"/>
    </source>
</evidence>
<dbReference type="Pfam" id="PF07670">
    <property type="entry name" value="Gate"/>
    <property type="match status" value="1"/>
</dbReference>
<dbReference type="RefSeq" id="WP_068487481.1">
    <property type="nucleotide sequence ID" value="NZ_CP059540.1"/>
</dbReference>
<evidence type="ECO:0000259" key="10">
    <source>
        <dbReference type="Pfam" id="PF07670"/>
    </source>
</evidence>
<sequence length="403" mass="42375">MNLLWGIFGIIVVLGIAFLFSDGKKSIKPRTILGGLAIQLTFAFMVLEWELGRQALLKLSQGVQNIINYAGEGIAFVFGPAADTQNFGFVFAFQVLTIIIFFSSLISVLYYLNIMQFIIRLLGGALAKLLGTSKAESISAAANIFVGQTEAPLVVRPFLPNMTKSELFAVMTGGLASVAGSTLAGYALLGVPLEYLLAASFMAAPAGLIMAKIMIPEQEEVEEKEFVMEKDKQSVNVVDAAARGASDGLQLALNVGAMLLAFIALIALANGVLGGIGGWFGAENITIQGILGYIFAPLAFAIGVPWEEAVQAGSFIGQKLVLNEFVAYTAFAPEIANLSPKTVIIVSFALCGFANFSSLAILLGGLGAMAPSRRPEIARLGMRAIAAGMLASLLSAAIAGMFI</sequence>
<feature type="transmembrane region" description="Helical" evidence="7">
    <location>
        <begin position="251"/>
        <end position="273"/>
    </location>
</feature>
<evidence type="ECO:0000256" key="5">
    <source>
        <dbReference type="ARBA" id="ARBA00022989"/>
    </source>
</evidence>
<protein>
    <recommendedName>
        <fullName evidence="7">Nucleoside permease</fullName>
    </recommendedName>
</protein>
<gene>
    <name evidence="11" type="ORF">H1Q58_14575</name>
</gene>
<evidence type="ECO:0000256" key="7">
    <source>
        <dbReference type="RuleBase" id="RU362018"/>
    </source>
</evidence>
<comment type="subcellular location">
    <subcellularLocation>
        <location evidence="1">Cell membrane</location>
        <topology evidence="1">Multi-pass membrane protein</topology>
    </subcellularLocation>
</comment>
<dbReference type="PANTHER" id="PTHR10590">
    <property type="entry name" value="SODIUM/NUCLEOSIDE COTRANSPORTER"/>
    <property type="match status" value="1"/>
</dbReference>
<dbReference type="EMBL" id="CP059540">
    <property type="protein sequence ID" value="QMT17171.1"/>
    <property type="molecule type" value="Genomic_DNA"/>
</dbReference>
<dbReference type="InterPro" id="IPR018270">
    <property type="entry name" value="C_nuclsd_transpt_met_bac"/>
</dbReference>
<dbReference type="GO" id="GO:0015293">
    <property type="term" value="F:symporter activity"/>
    <property type="evidence" value="ECO:0007669"/>
    <property type="project" value="TreeGrafter"/>
</dbReference>
<evidence type="ECO:0000259" key="9">
    <source>
        <dbReference type="Pfam" id="PF07662"/>
    </source>
</evidence>
<evidence type="ECO:0000256" key="2">
    <source>
        <dbReference type="ARBA" id="ARBA00009033"/>
    </source>
</evidence>
<dbReference type="GO" id="GO:0005886">
    <property type="term" value="C:plasma membrane"/>
    <property type="evidence" value="ECO:0007669"/>
    <property type="project" value="UniProtKB-SubCell"/>
</dbReference>
<dbReference type="GO" id="GO:0005337">
    <property type="term" value="F:nucleoside transmembrane transporter activity"/>
    <property type="evidence" value="ECO:0007669"/>
    <property type="project" value="InterPro"/>
</dbReference>
<keyword evidence="12" id="KW-1185">Reference proteome</keyword>
<feature type="domain" description="Nucleoside transporter/FeoB GTPase Gate" evidence="10">
    <location>
        <begin position="92"/>
        <end position="189"/>
    </location>
</feature>
<keyword evidence="3" id="KW-1003">Cell membrane</keyword>
<feature type="domain" description="Concentrative nucleoside transporter C-terminal" evidence="9">
    <location>
        <begin position="195"/>
        <end position="400"/>
    </location>
</feature>
<feature type="transmembrane region" description="Helical" evidence="7">
    <location>
        <begin position="6"/>
        <end position="23"/>
    </location>
</feature>
<evidence type="ECO:0000313" key="11">
    <source>
        <dbReference type="EMBL" id="QMT17171.1"/>
    </source>
</evidence>
<feature type="transmembrane region" description="Helical" evidence="7">
    <location>
        <begin position="380"/>
        <end position="402"/>
    </location>
</feature>
<keyword evidence="6 7" id="KW-0472">Membrane</keyword>
<comment type="similarity">
    <text evidence="2 7">Belongs to the concentrative nucleoside transporter (CNT) (TC 2.A.41) family.</text>
</comment>
<dbReference type="InterPro" id="IPR008276">
    <property type="entry name" value="C_nuclsd_transpt"/>
</dbReference>
<keyword evidence="7" id="KW-0813">Transport</keyword>
<dbReference type="Pfam" id="PF07662">
    <property type="entry name" value="Nucleos_tra2_C"/>
    <property type="match status" value="1"/>
</dbReference>
<dbReference type="KEGG" id="pdec:H1Q58_14575"/>
<feature type="transmembrane region" description="Helical" evidence="7">
    <location>
        <begin position="285"/>
        <end position="306"/>
    </location>
</feature>
<evidence type="ECO:0000313" key="12">
    <source>
        <dbReference type="Proteomes" id="UP000514716"/>
    </source>
</evidence>
<dbReference type="NCBIfam" id="TIGR00804">
    <property type="entry name" value="nupC"/>
    <property type="match status" value="1"/>
</dbReference>
<feature type="transmembrane region" description="Helical" evidence="7">
    <location>
        <begin position="87"/>
        <end position="112"/>
    </location>
</feature>
<reference evidence="11 12" key="1">
    <citation type="submission" date="2020-07" db="EMBL/GenBank/DDBJ databases">
        <title>Screening of a cold-adapted Planococcus bacterium producing protease in traditional shrimp paste and protease identification by genome sequencing.</title>
        <authorList>
            <person name="Gao R."/>
            <person name="Leng W."/>
            <person name="Chu Q."/>
            <person name="Wu X."/>
            <person name="Liu H."/>
            <person name="Li X."/>
        </authorList>
    </citation>
    <scope>NUCLEOTIDE SEQUENCE [LARGE SCALE GENOMIC DNA]</scope>
    <source>
        <strain evidence="11 12">XJ11</strain>
    </source>
</reference>
<organism evidence="11 12">
    <name type="scientific">Planococcus maritimus</name>
    <dbReference type="NCBI Taxonomy" id="192421"/>
    <lineage>
        <taxon>Bacteria</taxon>
        <taxon>Bacillati</taxon>
        <taxon>Bacillota</taxon>
        <taxon>Bacilli</taxon>
        <taxon>Bacillales</taxon>
        <taxon>Caryophanaceae</taxon>
        <taxon>Planococcus</taxon>
    </lineage>
</organism>
<evidence type="ECO:0000256" key="6">
    <source>
        <dbReference type="ARBA" id="ARBA00023136"/>
    </source>
</evidence>
<accession>A0A7D7MGG0</accession>
<feature type="transmembrane region" description="Helical" evidence="7">
    <location>
        <begin position="30"/>
        <end position="47"/>
    </location>
</feature>
<dbReference type="InterPro" id="IPR002668">
    <property type="entry name" value="CNT_N_dom"/>
</dbReference>
<keyword evidence="4 7" id="KW-0812">Transmembrane</keyword>
<dbReference type="AlphaFoldDB" id="A0A7D7MGG0"/>
<evidence type="ECO:0000256" key="3">
    <source>
        <dbReference type="ARBA" id="ARBA00022475"/>
    </source>
</evidence>
<name>A0A7D7MGG0_PLAMR</name>
<feature type="transmembrane region" description="Helical" evidence="7">
    <location>
        <begin position="167"/>
        <end position="189"/>
    </location>
</feature>
<feature type="transmembrane region" description="Helical" evidence="7">
    <location>
        <begin position="343"/>
        <end position="368"/>
    </location>
</feature>
<dbReference type="Proteomes" id="UP000514716">
    <property type="component" value="Chromosome"/>
</dbReference>
<dbReference type="PANTHER" id="PTHR10590:SF4">
    <property type="entry name" value="SOLUTE CARRIER FAMILY 28 MEMBER 3"/>
    <property type="match status" value="1"/>
</dbReference>
<proteinExistence type="inferred from homology"/>
<keyword evidence="5 7" id="KW-1133">Transmembrane helix</keyword>
<evidence type="ECO:0000259" key="8">
    <source>
        <dbReference type="Pfam" id="PF01773"/>
    </source>
</evidence>
<dbReference type="InterPro" id="IPR011642">
    <property type="entry name" value="Gate_dom"/>
</dbReference>
<feature type="domain" description="Concentrative nucleoside transporter N-terminal" evidence="8">
    <location>
        <begin position="8"/>
        <end position="80"/>
    </location>
</feature>
<dbReference type="Pfam" id="PF01773">
    <property type="entry name" value="Nucleos_tra2_N"/>
    <property type="match status" value="1"/>
</dbReference>